<dbReference type="InterPro" id="IPR036069">
    <property type="entry name" value="DUF34/NIF3_sf"/>
</dbReference>
<dbReference type="SUPFAM" id="SSF102705">
    <property type="entry name" value="NIF3 (NGG1p interacting factor 3)-like"/>
    <property type="match status" value="1"/>
</dbReference>
<dbReference type="GO" id="GO:0005737">
    <property type="term" value="C:cytoplasm"/>
    <property type="evidence" value="ECO:0007669"/>
    <property type="project" value="TreeGrafter"/>
</dbReference>
<evidence type="ECO:0000313" key="6">
    <source>
        <dbReference type="EMBL" id="SDB98744.1"/>
    </source>
</evidence>
<dbReference type="OrthoDB" id="9792792at2"/>
<dbReference type="NCBIfam" id="TIGR00486">
    <property type="entry name" value="YbgI_SA1388"/>
    <property type="match status" value="1"/>
</dbReference>
<evidence type="ECO:0000256" key="4">
    <source>
        <dbReference type="PIRNR" id="PIRNR037489"/>
    </source>
</evidence>
<keyword evidence="7" id="KW-1185">Reference proteome</keyword>
<dbReference type="GO" id="GO:0046872">
    <property type="term" value="F:metal ion binding"/>
    <property type="evidence" value="ECO:0007669"/>
    <property type="project" value="UniProtKB-UniRule"/>
</dbReference>
<dbReference type="PIRSF" id="PIRSF037489">
    <property type="entry name" value="UCP037489_NIF3_YqfO"/>
    <property type="match status" value="1"/>
</dbReference>
<evidence type="ECO:0000256" key="1">
    <source>
        <dbReference type="ARBA" id="ARBA00006964"/>
    </source>
</evidence>
<dbReference type="Gene3D" id="3.40.1390.30">
    <property type="entry name" value="NIF3 (NGG1p interacting factor 3)-like"/>
    <property type="match status" value="1"/>
</dbReference>
<feature type="binding site" evidence="5">
    <location>
        <position position="69"/>
    </location>
    <ligand>
        <name>a divalent metal cation</name>
        <dbReference type="ChEBI" id="CHEBI:60240"/>
        <label>1</label>
    </ligand>
</feature>
<dbReference type="Gene3D" id="3.30.70.120">
    <property type="match status" value="1"/>
</dbReference>
<dbReference type="InterPro" id="IPR002678">
    <property type="entry name" value="DUF34/NIF3"/>
</dbReference>
<gene>
    <name evidence="6" type="ORF">SAMN05421734_103264</name>
</gene>
<dbReference type="InterPro" id="IPR017221">
    <property type="entry name" value="DUF34/NIF3_bac"/>
</dbReference>
<dbReference type="PANTHER" id="PTHR13799">
    <property type="entry name" value="NGG1 INTERACTING FACTOR 3"/>
    <property type="match status" value="1"/>
</dbReference>
<feature type="binding site" evidence="5">
    <location>
        <position position="333"/>
    </location>
    <ligand>
        <name>a divalent metal cation</name>
        <dbReference type="ChEBI" id="CHEBI:60240"/>
        <label>1</label>
    </ligand>
</feature>
<dbReference type="PANTHER" id="PTHR13799:SF14">
    <property type="entry name" value="GTP CYCLOHYDROLASE 1 TYPE 2 HOMOLOG"/>
    <property type="match status" value="1"/>
</dbReference>
<protein>
    <recommendedName>
        <fullName evidence="2 4">GTP cyclohydrolase 1 type 2 homolog</fullName>
    </recommendedName>
</protein>
<dbReference type="Proteomes" id="UP000242949">
    <property type="component" value="Unassembled WGS sequence"/>
</dbReference>
<evidence type="ECO:0000256" key="3">
    <source>
        <dbReference type="ARBA" id="ARBA00022723"/>
    </source>
</evidence>
<dbReference type="AlphaFoldDB" id="A0A1G6HX12"/>
<reference evidence="7" key="1">
    <citation type="submission" date="2016-09" db="EMBL/GenBank/DDBJ databases">
        <authorList>
            <person name="Varghese N."/>
            <person name="Submissions S."/>
        </authorList>
    </citation>
    <scope>NUCLEOTIDE SEQUENCE [LARGE SCALE GENOMIC DNA]</scope>
    <source>
        <strain evidence="7">S5</strain>
    </source>
</reference>
<dbReference type="STRING" id="1612202.SAMN05421734_103264"/>
<evidence type="ECO:0000256" key="2">
    <source>
        <dbReference type="ARBA" id="ARBA00022112"/>
    </source>
</evidence>
<proteinExistence type="inferred from homology"/>
<dbReference type="FunFam" id="3.30.70.120:FF:000006">
    <property type="entry name" value="GTP cyclohydrolase 1 type 2 homolog"/>
    <property type="match status" value="1"/>
</dbReference>
<sequence>MTKHVSAGKVINLFEQWVPKYLAYDWDNVGLQVGQLSQPVQKVMTTLDVTESVVDEAIEKEIDLIIAHHPLLFKSLKQIDLSTPKGRIVQKLLTHDITVYAAHTNLDIVPGGVNDMLSDQLNLQHTSVLIPERKESLYKLCIYVPVNALETVDQALVEEGIGQLGNYKDCSYRINGTGTFTPMDESNPYIGEKEERSFVDEVKIEYAVEQNQIKTALQILHTNHPYEEPAYDLIKLENEAMTYGLGRIGELSEPTSLKDFCSYVKTQFGLNGLRVTGDLDQKVSKVAILGGSGEGFFTQAKRLGADVYITGDMTFHPAQDAEAIGLSIIDVGHYVEKTMISGVKDYLTKKVEENNLNINVIKSEVNTDPFRFI</sequence>
<dbReference type="Pfam" id="PF01784">
    <property type="entry name" value="DUF34_NIF3"/>
    <property type="match status" value="1"/>
</dbReference>
<dbReference type="InterPro" id="IPR015867">
    <property type="entry name" value="N-reg_PII/ATP_PRibTrfase_C"/>
</dbReference>
<name>A0A1G6HX12_9BACI</name>
<organism evidence="6 7">
    <name type="scientific">Pelagirhabdus alkalitolerans</name>
    <dbReference type="NCBI Taxonomy" id="1612202"/>
    <lineage>
        <taxon>Bacteria</taxon>
        <taxon>Bacillati</taxon>
        <taxon>Bacillota</taxon>
        <taxon>Bacilli</taxon>
        <taxon>Bacillales</taxon>
        <taxon>Bacillaceae</taxon>
        <taxon>Pelagirhabdus</taxon>
    </lineage>
</organism>
<dbReference type="EMBL" id="FMYI01000003">
    <property type="protein sequence ID" value="SDB98744.1"/>
    <property type="molecule type" value="Genomic_DNA"/>
</dbReference>
<dbReference type="FunFam" id="3.40.1390.30:FF:000001">
    <property type="entry name" value="GTP cyclohydrolase 1 type 2"/>
    <property type="match status" value="1"/>
</dbReference>
<keyword evidence="3 4" id="KW-0479">Metal-binding</keyword>
<feature type="binding site" evidence="5">
    <location>
        <position position="107"/>
    </location>
    <ligand>
        <name>a divalent metal cation</name>
        <dbReference type="ChEBI" id="CHEBI:60240"/>
        <label>1</label>
    </ligand>
</feature>
<feature type="binding site" evidence="5">
    <location>
        <position position="68"/>
    </location>
    <ligand>
        <name>a divalent metal cation</name>
        <dbReference type="ChEBI" id="CHEBI:60240"/>
        <label>1</label>
    </ligand>
</feature>
<dbReference type="RefSeq" id="WP_090794525.1">
    <property type="nucleotide sequence ID" value="NZ_FMYI01000003.1"/>
</dbReference>
<feature type="binding site" evidence="5">
    <location>
        <position position="336"/>
    </location>
    <ligand>
        <name>a divalent metal cation</name>
        <dbReference type="ChEBI" id="CHEBI:60240"/>
        <label>1</label>
    </ligand>
</feature>
<evidence type="ECO:0000256" key="5">
    <source>
        <dbReference type="PIRSR" id="PIRSR602678-1"/>
    </source>
</evidence>
<accession>A0A1G6HX12</accession>
<evidence type="ECO:0000313" key="7">
    <source>
        <dbReference type="Proteomes" id="UP000242949"/>
    </source>
</evidence>
<comment type="similarity">
    <text evidence="1 4">Belongs to the GTP cyclohydrolase I type 2/NIF3 family.</text>
</comment>